<accession>A0ABT3ZXU6</accession>
<evidence type="ECO:0000313" key="5">
    <source>
        <dbReference type="Proteomes" id="UP001207654"/>
    </source>
</evidence>
<dbReference type="Proteomes" id="UP001207654">
    <property type="component" value="Unassembled WGS sequence"/>
</dbReference>
<feature type="repeat" description="ANK" evidence="3">
    <location>
        <begin position="57"/>
        <end position="89"/>
    </location>
</feature>
<feature type="repeat" description="ANK" evidence="3">
    <location>
        <begin position="118"/>
        <end position="151"/>
    </location>
</feature>
<dbReference type="PROSITE" id="PS50297">
    <property type="entry name" value="ANK_REP_REGION"/>
    <property type="match status" value="1"/>
</dbReference>
<keyword evidence="5" id="KW-1185">Reference proteome</keyword>
<dbReference type="Pfam" id="PF12796">
    <property type="entry name" value="Ank_2"/>
    <property type="match status" value="1"/>
</dbReference>
<comment type="caution">
    <text evidence="4">The sequence shown here is derived from an EMBL/GenBank/DDBJ whole genome shotgun (WGS) entry which is preliminary data.</text>
</comment>
<dbReference type="Gene3D" id="1.25.40.20">
    <property type="entry name" value="Ankyrin repeat-containing domain"/>
    <property type="match status" value="2"/>
</dbReference>
<organism evidence="4 5">
    <name type="scientific">Archangium lansingense</name>
    <dbReference type="NCBI Taxonomy" id="2995310"/>
    <lineage>
        <taxon>Bacteria</taxon>
        <taxon>Pseudomonadati</taxon>
        <taxon>Myxococcota</taxon>
        <taxon>Myxococcia</taxon>
        <taxon>Myxococcales</taxon>
        <taxon>Cystobacterineae</taxon>
        <taxon>Archangiaceae</taxon>
        <taxon>Archangium</taxon>
    </lineage>
</organism>
<dbReference type="PANTHER" id="PTHR24171">
    <property type="entry name" value="ANKYRIN REPEAT DOMAIN-CONTAINING PROTEIN 39-RELATED"/>
    <property type="match status" value="1"/>
</dbReference>
<reference evidence="4 5" key="1">
    <citation type="submission" date="2022-11" db="EMBL/GenBank/DDBJ databases">
        <title>Minimal conservation of predation-associated metabolite biosynthetic gene clusters underscores biosynthetic potential of Myxococcota including descriptions for ten novel species: Archangium lansinium sp. nov., Myxococcus landrumus sp. nov., Nannocystis bai.</title>
        <authorList>
            <person name="Ahearne A."/>
            <person name="Stevens C."/>
            <person name="Phillips K."/>
        </authorList>
    </citation>
    <scope>NUCLEOTIDE SEQUENCE [LARGE SCALE GENOMIC DNA]</scope>
    <source>
        <strain evidence="4 5">MIWBW</strain>
    </source>
</reference>
<dbReference type="RefSeq" id="WP_267532570.1">
    <property type="nucleotide sequence ID" value="NZ_JAPNKA010000001.1"/>
</dbReference>
<evidence type="ECO:0000256" key="2">
    <source>
        <dbReference type="ARBA" id="ARBA00023043"/>
    </source>
</evidence>
<dbReference type="PANTHER" id="PTHR24171:SF10">
    <property type="entry name" value="ANKYRIN REPEAT DOMAIN-CONTAINING PROTEIN 29-LIKE"/>
    <property type="match status" value="1"/>
</dbReference>
<dbReference type="SUPFAM" id="SSF48403">
    <property type="entry name" value="Ankyrin repeat"/>
    <property type="match status" value="1"/>
</dbReference>
<dbReference type="InterPro" id="IPR002110">
    <property type="entry name" value="Ankyrin_rpt"/>
</dbReference>
<dbReference type="PROSITE" id="PS50088">
    <property type="entry name" value="ANK_REPEAT"/>
    <property type="match status" value="2"/>
</dbReference>
<evidence type="ECO:0000256" key="3">
    <source>
        <dbReference type="PROSITE-ProRule" id="PRU00023"/>
    </source>
</evidence>
<dbReference type="EMBL" id="JAPNKA010000001">
    <property type="protein sequence ID" value="MCY1073569.1"/>
    <property type="molecule type" value="Genomic_DNA"/>
</dbReference>
<name>A0ABT3ZXU6_9BACT</name>
<protein>
    <submittedName>
        <fullName evidence="4">Ankyrin repeat domain-containing protein</fullName>
    </submittedName>
</protein>
<dbReference type="Pfam" id="PF00023">
    <property type="entry name" value="Ank"/>
    <property type="match status" value="1"/>
</dbReference>
<keyword evidence="1" id="KW-0677">Repeat</keyword>
<dbReference type="SMART" id="SM00248">
    <property type="entry name" value="ANK"/>
    <property type="match status" value="4"/>
</dbReference>
<sequence>MSGRVGRVLALRALGANLETLDEDKRGVLHLAAMVDDAALVKELLALGLSALAVDDEKATALHLAAEHGGVASIPVLVQGGLPVDTLDKDGRTALFDAQRPDVAQALLDAGANPNAGKGWTPLHQQVRFKDRGPVIEVLLEAGADVTRKDLVGHTPAEEALEHENPHLAKLLGARSRA</sequence>
<proteinExistence type="predicted"/>
<dbReference type="PRINTS" id="PR01415">
    <property type="entry name" value="ANKYRIN"/>
</dbReference>
<dbReference type="InterPro" id="IPR036770">
    <property type="entry name" value="Ankyrin_rpt-contain_sf"/>
</dbReference>
<gene>
    <name evidence="4" type="ORF">OV287_03655</name>
</gene>
<evidence type="ECO:0000313" key="4">
    <source>
        <dbReference type="EMBL" id="MCY1073569.1"/>
    </source>
</evidence>
<keyword evidence="2 3" id="KW-0040">ANK repeat</keyword>
<evidence type="ECO:0000256" key="1">
    <source>
        <dbReference type="ARBA" id="ARBA00022737"/>
    </source>
</evidence>